<evidence type="ECO:0000313" key="4">
    <source>
        <dbReference type="Proteomes" id="UP000286716"/>
    </source>
</evidence>
<dbReference type="Proteomes" id="UP000286716">
    <property type="component" value="Unassembled WGS sequence"/>
</dbReference>
<comment type="caution">
    <text evidence="3">The sequence shown here is derived from an EMBL/GenBank/DDBJ whole genome shotgun (WGS) entry which is preliminary data.</text>
</comment>
<dbReference type="InterPro" id="IPR020845">
    <property type="entry name" value="AMP-binding_CS"/>
</dbReference>
<dbReference type="SUPFAM" id="SSF56801">
    <property type="entry name" value="Acetyl-CoA synthetase-like"/>
    <property type="match status" value="1"/>
</dbReference>
<reference evidence="3 4" key="1">
    <citation type="submission" date="2018-05" db="EMBL/GenBank/DDBJ databases">
        <title>Evolution of GPA BGCs.</title>
        <authorList>
            <person name="Waglechner N."/>
            <person name="Wright G.D."/>
        </authorList>
    </citation>
    <scope>NUCLEOTIDE SEQUENCE [LARGE SCALE GENOMIC DNA]</scope>
    <source>
        <strain evidence="3 4">DSM 5908</strain>
    </source>
</reference>
<dbReference type="InterPro" id="IPR050237">
    <property type="entry name" value="ATP-dep_AMP-bd_enzyme"/>
</dbReference>
<dbReference type="PANTHER" id="PTHR43767:SF1">
    <property type="entry name" value="NONRIBOSOMAL PEPTIDE SYNTHASE PES1 (EUROFUNG)-RELATED"/>
    <property type="match status" value="1"/>
</dbReference>
<dbReference type="InterPro" id="IPR025110">
    <property type="entry name" value="AMP-bd_C"/>
</dbReference>
<dbReference type="Pfam" id="PF00501">
    <property type="entry name" value="AMP-binding"/>
    <property type="match status" value="1"/>
</dbReference>
<dbReference type="Pfam" id="PF13193">
    <property type="entry name" value="AMP-binding_C"/>
    <property type="match status" value="1"/>
</dbReference>
<organism evidence="3 4">
    <name type="scientific">Amycolatopsis balhimycina DSM 5908</name>
    <dbReference type="NCBI Taxonomy" id="1081091"/>
    <lineage>
        <taxon>Bacteria</taxon>
        <taxon>Bacillati</taxon>
        <taxon>Actinomycetota</taxon>
        <taxon>Actinomycetes</taxon>
        <taxon>Pseudonocardiales</taxon>
        <taxon>Pseudonocardiaceae</taxon>
        <taxon>Amycolatopsis</taxon>
    </lineage>
</organism>
<evidence type="ECO:0000259" key="2">
    <source>
        <dbReference type="Pfam" id="PF13193"/>
    </source>
</evidence>
<dbReference type="CDD" id="cd04433">
    <property type="entry name" value="AFD_class_I"/>
    <property type="match status" value="1"/>
</dbReference>
<evidence type="ECO:0000313" key="3">
    <source>
        <dbReference type="EMBL" id="RSM47681.1"/>
    </source>
</evidence>
<dbReference type="GO" id="GO:0016878">
    <property type="term" value="F:acid-thiol ligase activity"/>
    <property type="evidence" value="ECO:0007669"/>
    <property type="project" value="UniProtKB-ARBA"/>
</dbReference>
<feature type="domain" description="AMP-binding enzyme C-terminal" evidence="2">
    <location>
        <begin position="438"/>
        <end position="512"/>
    </location>
</feature>
<dbReference type="Gene3D" id="3.40.50.12780">
    <property type="entry name" value="N-terminal domain of ligase-like"/>
    <property type="match status" value="1"/>
</dbReference>
<dbReference type="Gene3D" id="3.30.300.30">
    <property type="match status" value="1"/>
</dbReference>
<gene>
    <name evidence="3" type="ORF">DMA12_08400</name>
</gene>
<dbReference type="PROSITE" id="PS00455">
    <property type="entry name" value="AMP_BINDING"/>
    <property type="match status" value="1"/>
</dbReference>
<dbReference type="PANTHER" id="PTHR43767">
    <property type="entry name" value="LONG-CHAIN-FATTY-ACID--COA LIGASE"/>
    <property type="match status" value="1"/>
</dbReference>
<dbReference type="OrthoDB" id="9803968at2"/>
<protein>
    <submittedName>
        <fullName evidence="3">AMP-dependent synthetase</fullName>
    </submittedName>
</protein>
<name>A0A428WX97_AMYBA</name>
<dbReference type="InterPro" id="IPR045851">
    <property type="entry name" value="AMP-bd_C_sf"/>
</dbReference>
<dbReference type="InterPro" id="IPR042099">
    <property type="entry name" value="ANL_N_sf"/>
</dbReference>
<accession>A0A428WX97</accession>
<dbReference type="EMBL" id="QHHU01000009">
    <property type="protein sequence ID" value="RSM47681.1"/>
    <property type="molecule type" value="Genomic_DNA"/>
</dbReference>
<proteinExistence type="predicted"/>
<dbReference type="AlphaFoldDB" id="A0A428WX97"/>
<sequence length="524" mass="54877">MGVLCATSLLGLLVDDRTLVNVPIWPAGPARTASAGFCRNSEIRPVDRDPRRKAVEMVHPQALLDELRRAPGVPAFERGSRVTTRGELRELIGRFAAGLRAAGLGPGDGVGIATGVTPEGFAALVAAHVLGARAVAVRAGLPEAQLRHILGDVDVLITDEPWEAGVPVLPVGDLLSAAYAEPVPRGQPGDIATVVFTSGSTGVPKGVAYDYRALTEGRVWRPPVPGSAHERLGAGFGRFLLFGSLASAVMVEQLAVCLFAGGTAVIPEELPDFPWVLPRLGITAALTTVPRLHQILDVLRGSEVELGGPRTLIVAGSPVPPHTLAEAAERIGPAMHHAYGQTETGMLTICRAGEGVGSVGKACDTVEIDVRDGEVWVRTPSAFAGYWRDPAATAEVLRDGWVRTQDLGFVDTGGYLHLSGRARDVVIVNAIIHYTGPIERAIAAHPDVDQAYVVAVPDSLTGEAAHAFVVPVPGREPDFGSLRKAVATELGEAAVPARFSVVPSIPVAPSGKPDKAALRASIMD</sequence>
<feature type="domain" description="AMP-dependent synthetase/ligase" evidence="1">
    <location>
        <begin position="67"/>
        <end position="387"/>
    </location>
</feature>
<keyword evidence="4" id="KW-1185">Reference proteome</keyword>
<dbReference type="InterPro" id="IPR000873">
    <property type="entry name" value="AMP-dep_synth/lig_dom"/>
</dbReference>
<evidence type="ECO:0000259" key="1">
    <source>
        <dbReference type="Pfam" id="PF00501"/>
    </source>
</evidence>